<dbReference type="FunCoup" id="D8ST65">
    <property type="interactions" value="860"/>
</dbReference>
<accession>D8ST65</accession>
<name>D8ST65_SELML</name>
<gene>
    <name evidence="2" type="ORF">SELMODRAFT_124412</name>
</gene>
<dbReference type="OrthoDB" id="10260542at2759"/>
<sequence length="107" mass="12002">MAQDRQASSPAVVEKLGIKVEKEPSDARLRELGVKTWPKWGCAPSKFPWTYDARETCYLLEGRVKVYPEGSSDEFVEIGAGDLVVFPKGMSCTWDVAATVDKHYKFD</sequence>
<evidence type="ECO:0000313" key="2">
    <source>
        <dbReference type="EMBL" id="EFJ12431.1"/>
    </source>
</evidence>
<dbReference type="eggNOG" id="ENOG502S172">
    <property type="taxonomic scope" value="Eukaryota"/>
</dbReference>
<dbReference type="InParanoid" id="D8ST65"/>
<dbReference type="EMBL" id="GL377639">
    <property type="protein sequence ID" value="EFJ12431.1"/>
    <property type="molecule type" value="Genomic_DNA"/>
</dbReference>
<dbReference type="CDD" id="cd02227">
    <property type="entry name" value="cupin_TM1112-like"/>
    <property type="match status" value="1"/>
</dbReference>
<dbReference type="Gramene" id="EFJ12431">
    <property type="protein sequence ID" value="EFJ12431"/>
    <property type="gene ID" value="SELMODRAFT_124412"/>
</dbReference>
<dbReference type="SUPFAM" id="SSF51182">
    <property type="entry name" value="RmlC-like cupins"/>
    <property type="match status" value="1"/>
</dbReference>
<dbReference type="Gene3D" id="2.60.120.10">
    <property type="entry name" value="Jelly Rolls"/>
    <property type="match status" value="1"/>
</dbReference>
<dbReference type="InterPro" id="IPR008579">
    <property type="entry name" value="UGlyAH_Cupin_dom"/>
</dbReference>
<dbReference type="KEGG" id="smo:SELMODRAFT_124412"/>
<dbReference type="PANTHER" id="PTHR33271">
    <property type="entry name" value="OS04G0445200 PROTEIN"/>
    <property type="match status" value="1"/>
</dbReference>
<protein>
    <recommendedName>
        <fullName evidence="1">(S)-ureidoglycine aminohydrolase cupin domain-containing protein</fullName>
    </recommendedName>
</protein>
<organism evidence="3">
    <name type="scientific">Selaginella moellendorffii</name>
    <name type="common">Spikemoss</name>
    <dbReference type="NCBI Taxonomy" id="88036"/>
    <lineage>
        <taxon>Eukaryota</taxon>
        <taxon>Viridiplantae</taxon>
        <taxon>Streptophyta</taxon>
        <taxon>Embryophyta</taxon>
        <taxon>Tracheophyta</taxon>
        <taxon>Lycopodiopsida</taxon>
        <taxon>Selaginellales</taxon>
        <taxon>Selaginellaceae</taxon>
        <taxon>Selaginella</taxon>
    </lineage>
</organism>
<dbReference type="HOGENOM" id="CLU_135880_2_0_1"/>
<evidence type="ECO:0000313" key="3">
    <source>
        <dbReference type="Proteomes" id="UP000001514"/>
    </source>
</evidence>
<dbReference type="PANTHER" id="PTHR33271:SF22">
    <property type="entry name" value="OS04G0445200 PROTEIN"/>
    <property type="match status" value="1"/>
</dbReference>
<dbReference type="OMA" id="INANRYS"/>
<reference evidence="2 3" key="1">
    <citation type="journal article" date="2011" name="Science">
        <title>The Selaginella genome identifies genetic changes associated with the evolution of vascular plants.</title>
        <authorList>
            <person name="Banks J.A."/>
            <person name="Nishiyama T."/>
            <person name="Hasebe M."/>
            <person name="Bowman J.L."/>
            <person name="Gribskov M."/>
            <person name="dePamphilis C."/>
            <person name="Albert V.A."/>
            <person name="Aono N."/>
            <person name="Aoyama T."/>
            <person name="Ambrose B.A."/>
            <person name="Ashton N.W."/>
            <person name="Axtell M.J."/>
            <person name="Barker E."/>
            <person name="Barker M.S."/>
            <person name="Bennetzen J.L."/>
            <person name="Bonawitz N.D."/>
            <person name="Chapple C."/>
            <person name="Cheng C."/>
            <person name="Correa L.G."/>
            <person name="Dacre M."/>
            <person name="DeBarry J."/>
            <person name="Dreyer I."/>
            <person name="Elias M."/>
            <person name="Engstrom E.M."/>
            <person name="Estelle M."/>
            <person name="Feng L."/>
            <person name="Finet C."/>
            <person name="Floyd S.K."/>
            <person name="Frommer W.B."/>
            <person name="Fujita T."/>
            <person name="Gramzow L."/>
            <person name="Gutensohn M."/>
            <person name="Harholt J."/>
            <person name="Hattori M."/>
            <person name="Heyl A."/>
            <person name="Hirai T."/>
            <person name="Hiwatashi Y."/>
            <person name="Ishikawa M."/>
            <person name="Iwata M."/>
            <person name="Karol K.G."/>
            <person name="Koehler B."/>
            <person name="Kolukisaoglu U."/>
            <person name="Kubo M."/>
            <person name="Kurata T."/>
            <person name="Lalonde S."/>
            <person name="Li K."/>
            <person name="Li Y."/>
            <person name="Litt A."/>
            <person name="Lyons E."/>
            <person name="Manning G."/>
            <person name="Maruyama T."/>
            <person name="Michael T.P."/>
            <person name="Mikami K."/>
            <person name="Miyazaki S."/>
            <person name="Morinaga S."/>
            <person name="Murata T."/>
            <person name="Mueller-Roeber B."/>
            <person name="Nelson D.R."/>
            <person name="Obara M."/>
            <person name="Oguri Y."/>
            <person name="Olmstead R.G."/>
            <person name="Onodera N."/>
            <person name="Petersen B.L."/>
            <person name="Pils B."/>
            <person name="Prigge M."/>
            <person name="Rensing S.A."/>
            <person name="Riano-Pachon D.M."/>
            <person name="Roberts A.W."/>
            <person name="Sato Y."/>
            <person name="Scheller H.V."/>
            <person name="Schulz B."/>
            <person name="Schulz C."/>
            <person name="Shakirov E.V."/>
            <person name="Shibagaki N."/>
            <person name="Shinohara N."/>
            <person name="Shippen D.E."/>
            <person name="Soerensen I."/>
            <person name="Sotooka R."/>
            <person name="Sugimoto N."/>
            <person name="Sugita M."/>
            <person name="Sumikawa N."/>
            <person name="Tanurdzic M."/>
            <person name="Theissen G."/>
            <person name="Ulvskov P."/>
            <person name="Wakazuki S."/>
            <person name="Weng J.K."/>
            <person name="Willats W.W."/>
            <person name="Wipf D."/>
            <person name="Wolf P.G."/>
            <person name="Yang L."/>
            <person name="Zimmer A.D."/>
            <person name="Zhu Q."/>
            <person name="Mitros T."/>
            <person name="Hellsten U."/>
            <person name="Loque D."/>
            <person name="Otillar R."/>
            <person name="Salamov A."/>
            <person name="Schmutz J."/>
            <person name="Shapiro H."/>
            <person name="Lindquist E."/>
            <person name="Lucas S."/>
            <person name="Rokhsar D."/>
            <person name="Grigoriev I.V."/>
        </authorList>
    </citation>
    <scope>NUCLEOTIDE SEQUENCE [LARGE SCALE GENOMIC DNA]</scope>
</reference>
<dbReference type="InterPro" id="IPR014710">
    <property type="entry name" value="RmlC-like_jellyroll"/>
</dbReference>
<proteinExistence type="predicted"/>
<feature type="domain" description="(S)-ureidoglycine aminohydrolase cupin" evidence="1">
    <location>
        <begin position="30"/>
        <end position="104"/>
    </location>
</feature>
<evidence type="ECO:0000259" key="1">
    <source>
        <dbReference type="Pfam" id="PF05899"/>
    </source>
</evidence>
<keyword evidence="3" id="KW-1185">Reference proteome</keyword>
<dbReference type="Proteomes" id="UP000001514">
    <property type="component" value="Unassembled WGS sequence"/>
</dbReference>
<dbReference type="InterPro" id="IPR011051">
    <property type="entry name" value="RmlC_Cupin_sf"/>
</dbReference>
<dbReference type="Pfam" id="PF05899">
    <property type="entry name" value="Cupin_3"/>
    <property type="match status" value="1"/>
</dbReference>
<dbReference type="AlphaFoldDB" id="D8ST65"/>